<reference evidence="1" key="1">
    <citation type="submission" date="2020-07" db="EMBL/GenBank/DDBJ databases">
        <title>Huge and variable diversity of episymbiotic CPR bacteria and DPANN archaea in groundwater ecosystems.</title>
        <authorList>
            <person name="He C.Y."/>
            <person name="Keren R."/>
            <person name="Whittaker M."/>
            <person name="Farag I.F."/>
            <person name="Doudna J."/>
            <person name="Cate J.H.D."/>
            <person name="Banfield J.F."/>
        </authorList>
    </citation>
    <scope>NUCLEOTIDE SEQUENCE</scope>
    <source>
        <strain evidence="1">NC_groundwater_17_Pr7_B-0.1um_64_12</strain>
    </source>
</reference>
<dbReference type="InterPro" id="IPR023214">
    <property type="entry name" value="HAD_sf"/>
</dbReference>
<dbReference type="InterPro" id="IPR023198">
    <property type="entry name" value="PGP-like_dom2"/>
</dbReference>
<dbReference type="EMBL" id="JACOSL010000014">
    <property type="protein sequence ID" value="MBI1755876.1"/>
    <property type="molecule type" value="Genomic_DNA"/>
</dbReference>
<dbReference type="InterPro" id="IPR006439">
    <property type="entry name" value="HAD-SF_hydro_IA"/>
</dbReference>
<dbReference type="SUPFAM" id="SSF56784">
    <property type="entry name" value="HAD-like"/>
    <property type="match status" value="1"/>
</dbReference>
<dbReference type="AlphaFoldDB" id="A0A931LZ51"/>
<protein>
    <submittedName>
        <fullName evidence="1">HAD family phosphatase</fullName>
    </submittedName>
</protein>
<organism evidence="1 2">
    <name type="scientific">Fimbriimonas ginsengisoli</name>
    <dbReference type="NCBI Taxonomy" id="1005039"/>
    <lineage>
        <taxon>Bacteria</taxon>
        <taxon>Bacillati</taxon>
        <taxon>Armatimonadota</taxon>
        <taxon>Fimbriimonadia</taxon>
        <taxon>Fimbriimonadales</taxon>
        <taxon>Fimbriimonadaceae</taxon>
        <taxon>Fimbriimonas</taxon>
    </lineage>
</organism>
<dbReference type="PRINTS" id="PR00413">
    <property type="entry name" value="HADHALOGNASE"/>
</dbReference>
<dbReference type="Proteomes" id="UP000727962">
    <property type="component" value="Unassembled WGS sequence"/>
</dbReference>
<comment type="caution">
    <text evidence="1">The sequence shown here is derived from an EMBL/GenBank/DDBJ whole genome shotgun (WGS) entry which is preliminary data.</text>
</comment>
<evidence type="ECO:0000313" key="2">
    <source>
        <dbReference type="Proteomes" id="UP000727962"/>
    </source>
</evidence>
<proteinExistence type="predicted"/>
<accession>A0A931LZ51</accession>
<dbReference type="SFLD" id="SFLDG01129">
    <property type="entry name" value="C1.5:_HAD__Beta-PGM__Phosphata"/>
    <property type="match status" value="1"/>
</dbReference>
<dbReference type="InterPro" id="IPR036412">
    <property type="entry name" value="HAD-like_sf"/>
</dbReference>
<dbReference type="Gene3D" id="3.40.50.1000">
    <property type="entry name" value="HAD superfamily/HAD-like"/>
    <property type="match status" value="1"/>
</dbReference>
<dbReference type="Gene3D" id="1.10.150.240">
    <property type="entry name" value="Putative phosphatase, domain 2"/>
    <property type="match status" value="1"/>
</dbReference>
<name>A0A931LZ51_FIMGI</name>
<dbReference type="PANTHER" id="PTHR18901:SF38">
    <property type="entry name" value="PSEUDOURIDINE-5'-PHOSPHATASE"/>
    <property type="match status" value="1"/>
</dbReference>
<sequence>MGERIRAVLFDFDGLILDTETPDVRAWQTVFERHGHEFPDWCWIQMIGRSLHTVDIHPLDLLEEMAGGPIDREAVIVERRKIRRSLIEDEKPLPGVCALLDQVAEAGLRAAIVSSSDRAWIEGHLSRVGLLDRFERIICGFEGLPSKPDPALYKAALDQMNLKADEAIALEDSPNGIAAATEAGIYTIAIPNGLTARLPLDRAQSVLASLEGVALAELYPA</sequence>
<gene>
    <name evidence="1" type="ORF">HYR64_02070</name>
</gene>
<dbReference type="PANTHER" id="PTHR18901">
    <property type="entry name" value="2-DEOXYGLUCOSE-6-PHOSPHATE PHOSPHATASE 2"/>
    <property type="match status" value="1"/>
</dbReference>
<dbReference type="NCBIfam" id="TIGR01509">
    <property type="entry name" value="HAD-SF-IA-v3"/>
    <property type="match status" value="1"/>
</dbReference>
<dbReference type="Pfam" id="PF13419">
    <property type="entry name" value="HAD_2"/>
    <property type="match status" value="1"/>
</dbReference>
<evidence type="ECO:0000313" key="1">
    <source>
        <dbReference type="EMBL" id="MBI1755876.1"/>
    </source>
</evidence>
<dbReference type="InterPro" id="IPR041492">
    <property type="entry name" value="HAD_2"/>
</dbReference>
<dbReference type="SFLD" id="SFLDS00003">
    <property type="entry name" value="Haloacid_Dehalogenase"/>
    <property type="match status" value="1"/>
</dbReference>